<reference evidence="2 3" key="1">
    <citation type="journal article" date="2013" name="Curr. Biol.">
        <title>The Genome of the Foraminiferan Reticulomyxa filosa.</title>
        <authorList>
            <person name="Glockner G."/>
            <person name="Hulsmann N."/>
            <person name="Schleicher M."/>
            <person name="Noegel A.A."/>
            <person name="Eichinger L."/>
            <person name="Gallinger C."/>
            <person name="Pawlowski J."/>
            <person name="Sierra R."/>
            <person name="Euteneuer U."/>
            <person name="Pillet L."/>
            <person name="Moustafa A."/>
            <person name="Platzer M."/>
            <person name="Groth M."/>
            <person name="Szafranski K."/>
            <person name="Schliwa M."/>
        </authorList>
    </citation>
    <scope>NUCLEOTIDE SEQUENCE [LARGE SCALE GENOMIC DNA]</scope>
</reference>
<protein>
    <submittedName>
        <fullName evidence="2">Uncharacterized protein</fullName>
    </submittedName>
</protein>
<evidence type="ECO:0000313" key="2">
    <source>
        <dbReference type="EMBL" id="ETO21103.1"/>
    </source>
</evidence>
<feature type="region of interest" description="Disordered" evidence="1">
    <location>
        <begin position="1"/>
        <end position="50"/>
    </location>
</feature>
<dbReference type="EMBL" id="ASPP01011932">
    <property type="protein sequence ID" value="ETO21103.1"/>
    <property type="molecule type" value="Genomic_DNA"/>
</dbReference>
<proteinExistence type="predicted"/>
<feature type="compositionally biased region" description="Polar residues" evidence="1">
    <location>
        <begin position="14"/>
        <end position="31"/>
    </location>
</feature>
<comment type="caution">
    <text evidence="2">The sequence shown here is derived from an EMBL/GenBank/DDBJ whole genome shotgun (WGS) entry which is preliminary data.</text>
</comment>
<accession>X6N579</accession>
<organism evidence="2 3">
    <name type="scientific">Reticulomyxa filosa</name>
    <dbReference type="NCBI Taxonomy" id="46433"/>
    <lineage>
        <taxon>Eukaryota</taxon>
        <taxon>Sar</taxon>
        <taxon>Rhizaria</taxon>
        <taxon>Retaria</taxon>
        <taxon>Foraminifera</taxon>
        <taxon>Monothalamids</taxon>
        <taxon>Reticulomyxidae</taxon>
        <taxon>Reticulomyxa</taxon>
    </lineage>
</organism>
<dbReference type="AlphaFoldDB" id="X6N579"/>
<keyword evidence="3" id="KW-1185">Reference proteome</keyword>
<evidence type="ECO:0000313" key="3">
    <source>
        <dbReference type="Proteomes" id="UP000023152"/>
    </source>
</evidence>
<evidence type="ECO:0000256" key="1">
    <source>
        <dbReference type="SAM" id="MobiDB-lite"/>
    </source>
</evidence>
<dbReference type="Proteomes" id="UP000023152">
    <property type="component" value="Unassembled WGS sequence"/>
</dbReference>
<name>X6N579_RETFI</name>
<feature type="compositionally biased region" description="Polar residues" evidence="1">
    <location>
        <begin position="39"/>
        <end position="50"/>
    </location>
</feature>
<sequence length="202" mass="22466">MGETLSKSKKMADMTSQVNESTISVVEQSEGNPKEASDASRSVSVSENGSVYSREQQTAVGLSCLVKEVEQINPTFYLPTELKSMILNFSRPSVFHLWAHGNHDTCVEVLNGGSSARCISQENAIAVVLFGDLITPDSGLKYRCIFKSVKMVNYQGFICVGEDFKYTLGGSWPEWPKCTQKVVIWYSDSFMPRWNISTPAQR</sequence>
<gene>
    <name evidence="2" type="ORF">RFI_16103</name>
</gene>
<feature type="non-terminal residue" evidence="2">
    <location>
        <position position="202"/>
    </location>
</feature>